<dbReference type="KEGG" id="hprf:HLPR_14710"/>
<proteinExistence type="predicted"/>
<evidence type="ECO:0000313" key="2">
    <source>
        <dbReference type="Proteomes" id="UP001321786"/>
    </source>
</evidence>
<name>A0AAU9ERQ0_9FIRM</name>
<accession>A0AAU9ERQ0</accession>
<keyword evidence="2" id="KW-1185">Reference proteome</keyword>
<organism evidence="1 2">
    <name type="scientific">Helicovermis profundi</name>
    <dbReference type="NCBI Taxonomy" id="3065157"/>
    <lineage>
        <taxon>Bacteria</taxon>
        <taxon>Bacillati</taxon>
        <taxon>Bacillota</taxon>
        <taxon>Clostridia</taxon>
        <taxon>Helicovermis</taxon>
    </lineage>
</organism>
<dbReference type="AlphaFoldDB" id="A0AAU9ERQ0"/>
<reference evidence="1 2" key="1">
    <citation type="submission" date="2023-08" db="EMBL/GenBank/DDBJ databases">
        <title>Helicovermis profunda gen. nov., sp. nov., a novel mesophilic, fermentative bacterium within the Bacillota from a deep-sea hydrothermal vent chimney.</title>
        <authorList>
            <person name="Miyazaki U."/>
            <person name="Mizutani D."/>
            <person name="Hashimoto Y."/>
            <person name="Tame A."/>
            <person name="Sawayama S."/>
            <person name="Miyazaki J."/>
            <person name="Takai K."/>
            <person name="Nakagawa S."/>
        </authorList>
    </citation>
    <scope>NUCLEOTIDE SEQUENCE [LARGE SCALE GENOMIC DNA]</scope>
    <source>
        <strain evidence="1 2">S502</strain>
    </source>
</reference>
<protein>
    <recommendedName>
        <fullName evidence="3">Phage protein</fullName>
    </recommendedName>
</protein>
<sequence>MKVIINDKFYEFQNPNTDEIFNKQKDYLSKLILECGNGEKSEELLTNLYSLFNLSESLIHEFVSSYGMDKTLETLKAKEVK</sequence>
<evidence type="ECO:0008006" key="3">
    <source>
        <dbReference type="Google" id="ProtNLM"/>
    </source>
</evidence>
<dbReference type="Proteomes" id="UP001321786">
    <property type="component" value="Chromosome"/>
</dbReference>
<dbReference type="RefSeq" id="WP_338534808.1">
    <property type="nucleotide sequence ID" value="NZ_AP028654.1"/>
</dbReference>
<dbReference type="EMBL" id="AP028654">
    <property type="protein sequence ID" value="BEP29140.1"/>
    <property type="molecule type" value="Genomic_DNA"/>
</dbReference>
<evidence type="ECO:0000313" key="1">
    <source>
        <dbReference type="EMBL" id="BEP29140.1"/>
    </source>
</evidence>
<gene>
    <name evidence="1" type="ORF">HLPR_14710</name>
</gene>